<dbReference type="EMBL" id="JAMOIM010000011">
    <property type="protein sequence ID" value="MCW6509691.1"/>
    <property type="molecule type" value="Genomic_DNA"/>
</dbReference>
<accession>A0AA42CKV7</accession>
<evidence type="ECO:0000256" key="1">
    <source>
        <dbReference type="SAM" id="MobiDB-lite"/>
    </source>
</evidence>
<proteinExistence type="predicted"/>
<feature type="region of interest" description="Disordered" evidence="1">
    <location>
        <begin position="1"/>
        <end position="35"/>
    </location>
</feature>
<dbReference type="RefSeq" id="WP_282586065.1">
    <property type="nucleotide sequence ID" value="NZ_JAMOIM010000011.1"/>
</dbReference>
<feature type="compositionally biased region" description="Basic and acidic residues" evidence="1">
    <location>
        <begin position="1"/>
        <end position="11"/>
    </location>
</feature>
<keyword evidence="3" id="KW-1185">Reference proteome</keyword>
<organism evidence="2 3">
    <name type="scientific">Lichenifustis flavocetrariae</name>
    <dbReference type="NCBI Taxonomy" id="2949735"/>
    <lineage>
        <taxon>Bacteria</taxon>
        <taxon>Pseudomonadati</taxon>
        <taxon>Pseudomonadota</taxon>
        <taxon>Alphaproteobacteria</taxon>
        <taxon>Hyphomicrobiales</taxon>
        <taxon>Lichenihabitantaceae</taxon>
        <taxon>Lichenifustis</taxon>
    </lineage>
</organism>
<dbReference type="Pfam" id="PF13481">
    <property type="entry name" value="AAA_25"/>
    <property type="match status" value="1"/>
</dbReference>
<evidence type="ECO:0000313" key="2">
    <source>
        <dbReference type="EMBL" id="MCW6509691.1"/>
    </source>
</evidence>
<dbReference type="AlphaFoldDB" id="A0AA42CKV7"/>
<comment type="caution">
    <text evidence="2">The sequence shown here is derived from an EMBL/GenBank/DDBJ whole genome shotgun (WGS) entry which is preliminary data.</text>
</comment>
<dbReference type="SUPFAM" id="SSF52540">
    <property type="entry name" value="P-loop containing nucleoside triphosphate hydrolases"/>
    <property type="match status" value="1"/>
</dbReference>
<reference evidence="2" key="1">
    <citation type="submission" date="2022-05" db="EMBL/GenBank/DDBJ databases">
        <authorList>
            <person name="Pankratov T."/>
        </authorList>
    </citation>
    <scope>NUCLEOTIDE SEQUENCE</scope>
    <source>
        <strain evidence="2">BP6-180914</strain>
    </source>
</reference>
<name>A0AA42CKV7_9HYPH</name>
<dbReference type="Gene3D" id="3.40.50.300">
    <property type="entry name" value="P-loop containing nucleotide triphosphate hydrolases"/>
    <property type="match status" value="1"/>
</dbReference>
<sequence length="386" mass="42401">MDQYRPARLDDGPPELESDWRKNSREAPKQPPRKLPIVDAASFAGREVPERQWFVEGMMPAGTVTMLGGDGATGKSLLALQLSAATVLGMPWIGRDVRRGPVLFLTAEDDNEELHRRLNDILADIGMTFEDFRARGFSLCSLTKVDAVLGTSDAHTHVVKPTVWFELIQEHIRIAKPALVVLDPLSDLFAGDENQRTQARQFIGLLRRFTVEHGSTVLLLAHPSLSGLSSGSGTSGSTAWSNSVRSRLYFERVKRDGGAEDDPDARVLKVLKANYGAVGAEIKLRWREGVFILDGKAGSGFAAIAVQARADQIFMDLLGTYTAENRYVSPNRSSSYAPAVFAKDQRAGGMNKKSLEGALNRLLAARRIEITECGPASRKVQRLRRC</sequence>
<feature type="compositionally biased region" description="Basic and acidic residues" evidence="1">
    <location>
        <begin position="18"/>
        <end position="28"/>
    </location>
</feature>
<protein>
    <submittedName>
        <fullName evidence="2">AAA family ATPase</fullName>
    </submittedName>
</protein>
<dbReference type="InterPro" id="IPR027417">
    <property type="entry name" value="P-loop_NTPase"/>
</dbReference>
<gene>
    <name evidence="2" type="ORF">M8523_16860</name>
</gene>
<dbReference type="Proteomes" id="UP001165667">
    <property type="component" value="Unassembled WGS sequence"/>
</dbReference>
<evidence type="ECO:0000313" key="3">
    <source>
        <dbReference type="Proteomes" id="UP001165667"/>
    </source>
</evidence>